<dbReference type="InterPro" id="IPR045851">
    <property type="entry name" value="AMP-bd_C_sf"/>
</dbReference>
<dbReference type="KEGG" id="paro:CUV01_00280"/>
<dbReference type="InterPro" id="IPR042099">
    <property type="entry name" value="ANL_N_sf"/>
</dbReference>
<accession>A0A2K9ETJ5</accession>
<feature type="domain" description="AMP-binding enzyme C-terminal" evidence="4">
    <location>
        <begin position="402"/>
        <end position="473"/>
    </location>
</feature>
<dbReference type="AlphaFoldDB" id="A0A2K9ETJ5"/>
<evidence type="ECO:0000259" key="4">
    <source>
        <dbReference type="Pfam" id="PF13193"/>
    </source>
</evidence>
<evidence type="ECO:0000259" key="3">
    <source>
        <dbReference type="Pfam" id="PF00501"/>
    </source>
</evidence>
<sequence>MNLAQHVLSAGASSPDKLALSVVGPSRAERWSYARLIAAVRGTATGLLRAGLRPSDRVLLRLGNRPAFPVAYLGAIAAGIVPVPTSAMLTAREVTKLAAELSPAMVIAGDGIALPDHHAPVLTEAQLTSFADLPPADYALGAPDRLAYIIYTSGSSGSPRAVMHAHRAILARRLMFEGWYGLRASDRLMHAGAFNWTFTLGTGLMDPWTLGATALIPADGVAIEQLPLLAARHGATIMAGAPGIFRRMLRADWATPAGLRHGLSAGERLDPALRTAWRQRTGTDLHEAMGASELSTFISGSPARPAPDGSAGYPQPGRHVAVLADDGTPQPVGQPGLLAVRGDDPGLFLGYLDQPGETRARFLRDWFITGDQAQMTPNGAITMLGRADDIMNAGGFRVAPPEIEEHLASHPQAGDLAVAEVATGTGSSFIAAFWTGTVTEADLRALAELGLARYKQPRAYIHMDALPRTPTGKINRRALRDAHSKARYDERPRKP</sequence>
<feature type="region of interest" description="Disordered" evidence="2">
    <location>
        <begin position="465"/>
        <end position="495"/>
    </location>
</feature>
<dbReference type="Pfam" id="PF13193">
    <property type="entry name" value="AMP-binding_C"/>
    <property type="match status" value="1"/>
</dbReference>
<organism evidence="5 6">
    <name type="scientific">Paracoccus tegillarcae</name>
    <dbReference type="NCBI Taxonomy" id="1529068"/>
    <lineage>
        <taxon>Bacteria</taxon>
        <taxon>Pseudomonadati</taxon>
        <taxon>Pseudomonadota</taxon>
        <taxon>Alphaproteobacteria</taxon>
        <taxon>Rhodobacterales</taxon>
        <taxon>Paracoccaceae</taxon>
        <taxon>Paracoccus</taxon>
    </lineage>
</organism>
<keyword evidence="6" id="KW-1185">Reference proteome</keyword>
<dbReference type="Gene3D" id="3.30.300.30">
    <property type="match status" value="1"/>
</dbReference>
<dbReference type="EMBL" id="CP025408">
    <property type="protein sequence ID" value="AUH35095.1"/>
    <property type="molecule type" value="Genomic_DNA"/>
</dbReference>
<evidence type="ECO:0000313" key="6">
    <source>
        <dbReference type="Proteomes" id="UP000233742"/>
    </source>
</evidence>
<dbReference type="PROSITE" id="PS00455">
    <property type="entry name" value="AMP_BINDING"/>
    <property type="match status" value="1"/>
</dbReference>
<dbReference type="SUPFAM" id="SSF56801">
    <property type="entry name" value="Acetyl-CoA synthetase-like"/>
    <property type="match status" value="1"/>
</dbReference>
<dbReference type="Proteomes" id="UP000233742">
    <property type="component" value="Chromosome"/>
</dbReference>
<evidence type="ECO:0000256" key="1">
    <source>
        <dbReference type="ARBA" id="ARBA00022598"/>
    </source>
</evidence>
<name>A0A2K9ETJ5_9RHOB</name>
<dbReference type="RefSeq" id="WP_101461747.1">
    <property type="nucleotide sequence ID" value="NZ_CP025408.1"/>
</dbReference>
<evidence type="ECO:0000256" key="2">
    <source>
        <dbReference type="SAM" id="MobiDB-lite"/>
    </source>
</evidence>
<dbReference type="InterPro" id="IPR000873">
    <property type="entry name" value="AMP-dep_synth/lig_dom"/>
</dbReference>
<protein>
    <submittedName>
        <fullName evidence="5">Benzoate--CoA ligase</fullName>
    </submittedName>
</protein>
<dbReference type="InterPro" id="IPR020845">
    <property type="entry name" value="AMP-binding_CS"/>
</dbReference>
<dbReference type="OrthoDB" id="9803968at2"/>
<feature type="domain" description="AMP-dependent synthetase/ligase" evidence="3">
    <location>
        <begin position="12"/>
        <end position="352"/>
    </location>
</feature>
<reference evidence="5 6" key="1">
    <citation type="submission" date="2017-12" db="EMBL/GenBank/DDBJ databases">
        <authorList>
            <person name="Hurst M.R.H."/>
        </authorList>
    </citation>
    <scope>NUCLEOTIDE SEQUENCE [LARGE SCALE GENOMIC DNA]</scope>
    <source>
        <strain evidence="5 6">BM15</strain>
    </source>
</reference>
<dbReference type="Gene3D" id="3.40.50.12780">
    <property type="entry name" value="N-terminal domain of ligase-like"/>
    <property type="match status" value="1"/>
</dbReference>
<evidence type="ECO:0000313" key="5">
    <source>
        <dbReference type="EMBL" id="AUH35095.1"/>
    </source>
</evidence>
<feature type="compositionally biased region" description="Basic and acidic residues" evidence="2">
    <location>
        <begin position="478"/>
        <end position="495"/>
    </location>
</feature>
<dbReference type="PANTHER" id="PTHR43352:SF1">
    <property type="entry name" value="ANTHRANILATE--COA LIGASE"/>
    <property type="match status" value="1"/>
</dbReference>
<dbReference type="PANTHER" id="PTHR43352">
    <property type="entry name" value="ACETYL-COA SYNTHETASE"/>
    <property type="match status" value="1"/>
</dbReference>
<keyword evidence="1 5" id="KW-0436">Ligase</keyword>
<dbReference type="GO" id="GO:0044550">
    <property type="term" value="P:secondary metabolite biosynthetic process"/>
    <property type="evidence" value="ECO:0007669"/>
    <property type="project" value="TreeGrafter"/>
</dbReference>
<proteinExistence type="predicted"/>
<dbReference type="GO" id="GO:0016878">
    <property type="term" value="F:acid-thiol ligase activity"/>
    <property type="evidence" value="ECO:0007669"/>
    <property type="project" value="TreeGrafter"/>
</dbReference>
<gene>
    <name evidence="5" type="ORF">CUV01_00280</name>
</gene>
<dbReference type="Pfam" id="PF00501">
    <property type="entry name" value="AMP-binding"/>
    <property type="match status" value="1"/>
</dbReference>
<dbReference type="InterPro" id="IPR025110">
    <property type="entry name" value="AMP-bd_C"/>
</dbReference>